<reference evidence="1 2" key="1">
    <citation type="submission" date="2018-10" db="EMBL/GenBank/DDBJ databases">
        <title>A high-quality apple genome assembly.</title>
        <authorList>
            <person name="Hu J."/>
        </authorList>
    </citation>
    <scope>NUCLEOTIDE SEQUENCE [LARGE SCALE GENOMIC DNA]</scope>
    <source>
        <strain evidence="2">cv. HFTH1</strain>
        <tissue evidence="1">Young leaf</tissue>
    </source>
</reference>
<evidence type="ECO:0000313" key="1">
    <source>
        <dbReference type="EMBL" id="RXH93298.1"/>
    </source>
</evidence>
<dbReference type="Proteomes" id="UP000290289">
    <property type="component" value="Chromosome 7"/>
</dbReference>
<comment type="caution">
    <text evidence="1">The sequence shown here is derived from an EMBL/GenBank/DDBJ whole genome shotgun (WGS) entry which is preliminary data.</text>
</comment>
<proteinExistence type="predicted"/>
<keyword evidence="2" id="KW-1185">Reference proteome</keyword>
<accession>A0A498JC37</accession>
<organism evidence="1 2">
    <name type="scientific">Malus domestica</name>
    <name type="common">Apple</name>
    <name type="synonym">Pyrus malus</name>
    <dbReference type="NCBI Taxonomy" id="3750"/>
    <lineage>
        <taxon>Eukaryota</taxon>
        <taxon>Viridiplantae</taxon>
        <taxon>Streptophyta</taxon>
        <taxon>Embryophyta</taxon>
        <taxon>Tracheophyta</taxon>
        <taxon>Spermatophyta</taxon>
        <taxon>Magnoliopsida</taxon>
        <taxon>eudicotyledons</taxon>
        <taxon>Gunneridae</taxon>
        <taxon>Pentapetalae</taxon>
        <taxon>rosids</taxon>
        <taxon>fabids</taxon>
        <taxon>Rosales</taxon>
        <taxon>Rosaceae</taxon>
        <taxon>Amygdaloideae</taxon>
        <taxon>Maleae</taxon>
        <taxon>Malus</taxon>
    </lineage>
</organism>
<protein>
    <submittedName>
        <fullName evidence="1">Uncharacterized protein</fullName>
    </submittedName>
</protein>
<gene>
    <name evidence="1" type="ORF">DVH24_013874</name>
</gene>
<sequence>MPPLSVSVLCKNRKSNENGLKILSFNDKDKIKSKCASSVFNIGQCLLARTRKVESVTTVVTILREEI</sequence>
<dbReference type="AlphaFoldDB" id="A0A498JC37"/>
<name>A0A498JC37_MALDO</name>
<evidence type="ECO:0000313" key="2">
    <source>
        <dbReference type="Proteomes" id="UP000290289"/>
    </source>
</evidence>
<dbReference type="EMBL" id="RDQH01000333">
    <property type="protein sequence ID" value="RXH93298.1"/>
    <property type="molecule type" value="Genomic_DNA"/>
</dbReference>